<reference evidence="1 2" key="1">
    <citation type="submission" date="2021-06" db="EMBL/GenBank/DDBJ databases">
        <authorList>
            <person name="Kallberg Y."/>
            <person name="Tangrot J."/>
            <person name="Rosling A."/>
        </authorList>
    </citation>
    <scope>NUCLEOTIDE SEQUENCE [LARGE SCALE GENOMIC DNA]</scope>
    <source>
        <strain evidence="1 2">120-4 pot B 10/14</strain>
    </source>
</reference>
<protein>
    <submittedName>
        <fullName evidence="1">42275_t:CDS:1</fullName>
    </submittedName>
</protein>
<sequence>MVKYQIEMKLSCIEPNENVIVDILVILENDDISEFFCFLEDMKNDYQNASLLYDFNYQLDPTVNIKSGPIIHVQVESVKWRKLGANE</sequence>
<name>A0ABN7VGN5_GIGMA</name>
<keyword evidence="2" id="KW-1185">Reference proteome</keyword>
<comment type="caution">
    <text evidence="1">The sequence shown here is derived from an EMBL/GenBank/DDBJ whole genome shotgun (WGS) entry which is preliminary data.</text>
</comment>
<accession>A0ABN7VGN5</accession>
<gene>
    <name evidence="1" type="ORF">GMARGA_LOCUS18328</name>
</gene>
<feature type="non-terminal residue" evidence="1">
    <location>
        <position position="87"/>
    </location>
</feature>
<proteinExistence type="predicted"/>
<dbReference type="EMBL" id="CAJVQB010014555">
    <property type="protein sequence ID" value="CAG8769133.1"/>
    <property type="molecule type" value="Genomic_DNA"/>
</dbReference>
<dbReference type="Proteomes" id="UP000789901">
    <property type="component" value="Unassembled WGS sequence"/>
</dbReference>
<organism evidence="1 2">
    <name type="scientific">Gigaspora margarita</name>
    <dbReference type="NCBI Taxonomy" id="4874"/>
    <lineage>
        <taxon>Eukaryota</taxon>
        <taxon>Fungi</taxon>
        <taxon>Fungi incertae sedis</taxon>
        <taxon>Mucoromycota</taxon>
        <taxon>Glomeromycotina</taxon>
        <taxon>Glomeromycetes</taxon>
        <taxon>Diversisporales</taxon>
        <taxon>Gigasporaceae</taxon>
        <taxon>Gigaspora</taxon>
    </lineage>
</organism>
<evidence type="ECO:0000313" key="1">
    <source>
        <dbReference type="EMBL" id="CAG8769133.1"/>
    </source>
</evidence>
<evidence type="ECO:0000313" key="2">
    <source>
        <dbReference type="Proteomes" id="UP000789901"/>
    </source>
</evidence>